<dbReference type="PANTHER" id="PTHR45953:SF1">
    <property type="entry name" value="IDURONATE 2-SULFATASE"/>
    <property type="match status" value="1"/>
</dbReference>
<accession>X1H9B9</accession>
<keyword evidence="1" id="KW-0479">Metal-binding</keyword>
<evidence type="ECO:0000256" key="2">
    <source>
        <dbReference type="ARBA" id="ARBA00022801"/>
    </source>
</evidence>
<name>X1H9B9_9ZZZZ</name>
<proteinExistence type="predicted"/>
<dbReference type="GO" id="GO:0008484">
    <property type="term" value="F:sulfuric ester hydrolase activity"/>
    <property type="evidence" value="ECO:0007669"/>
    <property type="project" value="TreeGrafter"/>
</dbReference>
<comment type="caution">
    <text evidence="3">The sequence shown here is derived from an EMBL/GenBank/DDBJ whole genome shotgun (WGS) entry which is preliminary data.</text>
</comment>
<evidence type="ECO:0000313" key="3">
    <source>
        <dbReference type="EMBL" id="GAH41918.1"/>
    </source>
</evidence>
<dbReference type="EMBL" id="BARU01015257">
    <property type="protein sequence ID" value="GAH41918.1"/>
    <property type="molecule type" value="Genomic_DNA"/>
</dbReference>
<dbReference type="AlphaFoldDB" id="X1H9B9"/>
<protein>
    <submittedName>
        <fullName evidence="3">Uncharacterized protein</fullName>
    </submittedName>
</protein>
<dbReference type="InterPro" id="IPR017850">
    <property type="entry name" value="Alkaline_phosphatase_core_sf"/>
</dbReference>
<dbReference type="SUPFAM" id="SSF53649">
    <property type="entry name" value="Alkaline phosphatase-like"/>
    <property type="match status" value="1"/>
</dbReference>
<sequence>ISFLERYSKGKYGEKPFFLHCSFPDPHQPVSPPGKYRDMYKPEDMVLPENFHNIKNLYKHPYLKKHLEHPPAKDALLREETEENIRKFIALSYGSVSLIDHAVGQILASLE</sequence>
<feature type="non-terminal residue" evidence="3">
    <location>
        <position position="1"/>
    </location>
</feature>
<dbReference type="PANTHER" id="PTHR45953">
    <property type="entry name" value="IDURONATE 2-SULFATASE"/>
    <property type="match status" value="1"/>
</dbReference>
<reference evidence="3" key="1">
    <citation type="journal article" date="2014" name="Front. Microbiol.">
        <title>High frequency of phylogenetically diverse reductive dehalogenase-homologous genes in deep subseafloor sedimentary metagenomes.</title>
        <authorList>
            <person name="Kawai M."/>
            <person name="Futagami T."/>
            <person name="Toyoda A."/>
            <person name="Takaki Y."/>
            <person name="Nishi S."/>
            <person name="Hori S."/>
            <person name="Arai W."/>
            <person name="Tsubouchi T."/>
            <person name="Morono Y."/>
            <person name="Uchiyama I."/>
            <person name="Ito T."/>
            <person name="Fujiyama A."/>
            <person name="Inagaki F."/>
            <person name="Takami H."/>
        </authorList>
    </citation>
    <scope>NUCLEOTIDE SEQUENCE</scope>
    <source>
        <strain evidence="3">Expedition CK06-06</strain>
    </source>
</reference>
<feature type="non-terminal residue" evidence="3">
    <location>
        <position position="111"/>
    </location>
</feature>
<organism evidence="3">
    <name type="scientific">marine sediment metagenome</name>
    <dbReference type="NCBI Taxonomy" id="412755"/>
    <lineage>
        <taxon>unclassified sequences</taxon>
        <taxon>metagenomes</taxon>
        <taxon>ecological metagenomes</taxon>
    </lineage>
</organism>
<dbReference type="Gene3D" id="3.40.720.10">
    <property type="entry name" value="Alkaline Phosphatase, subunit A"/>
    <property type="match status" value="1"/>
</dbReference>
<dbReference type="GO" id="GO:0046872">
    <property type="term" value="F:metal ion binding"/>
    <property type="evidence" value="ECO:0007669"/>
    <property type="project" value="UniProtKB-KW"/>
</dbReference>
<gene>
    <name evidence="3" type="ORF">S03H2_26362</name>
</gene>
<keyword evidence="2" id="KW-0378">Hydrolase</keyword>
<evidence type="ECO:0000256" key="1">
    <source>
        <dbReference type="ARBA" id="ARBA00022723"/>
    </source>
</evidence>
<dbReference type="GO" id="GO:0005737">
    <property type="term" value="C:cytoplasm"/>
    <property type="evidence" value="ECO:0007669"/>
    <property type="project" value="TreeGrafter"/>
</dbReference>